<dbReference type="Pfam" id="PF13456">
    <property type="entry name" value="RVT_3"/>
    <property type="match status" value="1"/>
</dbReference>
<dbReference type="CDD" id="cd06222">
    <property type="entry name" value="RNase_H_like"/>
    <property type="match status" value="1"/>
</dbReference>
<reference evidence="2 3" key="1">
    <citation type="journal article" date="2024" name="G3 (Bethesda)">
        <title>Genome assembly of Hibiscus sabdariffa L. provides insights into metabolisms of medicinal natural products.</title>
        <authorList>
            <person name="Kim T."/>
        </authorList>
    </citation>
    <scope>NUCLEOTIDE SEQUENCE [LARGE SCALE GENOMIC DNA]</scope>
    <source>
        <strain evidence="2">TK-2024</strain>
        <tissue evidence="2">Old leaves</tissue>
    </source>
</reference>
<dbReference type="InterPro" id="IPR053151">
    <property type="entry name" value="RNase_H-like"/>
</dbReference>
<gene>
    <name evidence="2" type="ORF">V6N11_025221</name>
</gene>
<sequence>MAVTLAQDGIDKRDWLMAWCRASLAKACEQAVDLAYELNFRRVILEGDSPTVLRKLCSPAKDMSLISMIIKSVKTKIESFKNVTFQHSPRICNKVAQRIAQLGRSSLETNIWMAEAPPMIDELIKNDRWWTAPSI</sequence>
<evidence type="ECO:0000313" key="3">
    <source>
        <dbReference type="Proteomes" id="UP001396334"/>
    </source>
</evidence>
<name>A0ABR2QPE1_9ROSI</name>
<proteinExistence type="predicted"/>
<evidence type="ECO:0000313" key="2">
    <source>
        <dbReference type="EMBL" id="KAK9002549.1"/>
    </source>
</evidence>
<dbReference type="PANTHER" id="PTHR47723:SF24">
    <property type="entry name" value="RNASE H TYPE-1 DOMAIN-CONTAINING PROTEIN"/>
    <property type="match status" value="1"/>
</dbReference>
<dbReference type="EMBL" id="JBBPBN010000035">
    <property type="protein sequence ID" value="KAK9002549.1"/>
    <property type="molecule type" value="Genomic_DNA"/>
</dbReference>
<evidence type="ECO:0000259" key="1">
    <source>
        <dbReference type="Pfam" id="PF13456"/>
    </source>
</evidence>
<keyword evidence="3" id="KW-1185">Reference proteome</keyword>
<protein>
    <recommendedName>
        <fullName evidence="1">RNase H type-1 domain-containing protein</fullName>
    </recommendedName>
</protein>
<dbReference type="PANTHER" id="PTHR47723">
    <property type="entry name" value="OS05G0353850 PROTEIN"/>
    <property type="match status" value="1"/>
</dbReference>
<dbReference type="InterPro" id="IPR002156">
    <property type="entry name" value="RNaseH_domain"/>
</dbReference>
<dbReference type="Proteomes" id="UP001396334">
    <property type="component" value="Unassembled WGS sequence"/>
</dbReference>
<accession>A0ABR2QPE1</accession>
<feature type="domain" description="RNase H type-1" evidence="1">
    <location>
        <begin position="25"/>
        <end position="101"/>
    </location>
</feature>
<comment type="caution">
    <text evidence="2">The sequence shown here is derived from an EMBL/GenBank/DDBJ whole genome shotgun (WGS) entry which is preliminary data.</text>
</comment>
<dbReference type="InterPro" id="IPR036397">
    <property type="entry name" value="RNaseH_sf"/>
</dbReference>
<dbReference type="InterPro" id="IPR044730">
    <property type="entry name" value="RNase_H-like_dom_plant"/>
</dbReference>
<dbReference type="Gene3D" id="3.30.420.10">
    <property type="entry name" value="Ribonuclease H-like superfamily/Ribonuclease H"/>
    <property type="match status" value="1"/>
</dbReference>
<organism evidence="2 3">
    <name type="scientific">Hibiscus sabdariffa</name>
    <name type="common">roselle</name>
    <dbReference type="NCBI Taxonomy" id="183260"/>
    <lineage>
        <taxon>Eukaryota</taxon>
        <taxon>Viridiplantae</taxon>
        <taxon>Streptophyta</taxon>
        <taxon>Embryophyta</taxon>
        <taxon>Tracheophyta</taxon>
        <taxon>Spermatophyta</taxon>
        <taxon>Magnoliopsida</taxon>
        <taxon>eudicotyledons</taxon>
        <taxon>Gunneridae</taxon>
        <taxon>Pentapetalae</taxon>
        <taxon>rosids</taxon>
        <taxon>malvids</taxon>
        <taxon>Malvales</taxon>
        <taxon>Malvaceae</taxon>
        <taxon>Malvoideae</taxon>
        <taxon>Hibiscus</taxon>
    </lineage>
</organism>